<dbReference type="OrthoDB" id="7446267at2"/>
<comment type="caution">
    <text evidence="5">The sequence shown here is derived from an EMBL/GenBank/DDBJ whole genome shotgun (WGS) entry which is preliminary data.</text>
</comment>
<keyword evidence="3" id="KW-0223">Dioxygenase</keyword>
<dbReference type="RefSeq" id="WP_025167845.1">
    <property type="nucleotide sequence ID" value="NZ_AWSQ01000012.1"/>
</dbReference>
<keyword evidence="4" id="KW-0560">Oxidoreductase</keyword>
<evidence type="ECO:0000256" key="3">
    <source>
        <dbReference type="ARBA" id="ARBA00022964"/>
    </source>
</evidence>
<dbReference type="PANTHER" id="PTHR41534">
    <property type="entry name" value="BLR3401 PROTEIN"/>
    <property type="match status" value="1"/>
</dbReference>
<dbReference type="STRING" id="1395571.TMS3_0124725"/>
<proteinExistence type="inferred from homology"/>
<name>A0A0A1YDG6_9PSED</name>
<reference evidence="5 6" key="1">
    <citation type="journal article" date="2014" name="Genome Announc.">
        <title>Draft Genome Sequence of Petroleum Oil-Degrading Marine Bacterium Pseudomonas taeanensis Strain MS-3, Isolated from a Crude Oil-Contaminated Seashore.</title>
        <authorList>
            <person name="Lee S.Y."/>
            <person name="Kim S.H."/>
            <person name="Lee D.G."/>
            <person name="Shin S."/>
            <person name="Yun S.H."/>
            <person name="Choi C.W."/>
            <person name="Chung Y.H."/>
            <person name="Choi J.S."/>
            <person name="Kahng H.Y."/>
            <person name="Kim S.I."/>
        </authorList>
    </citation>
    <scope>NUCLEOTIDE SEQUENCE [LARGE SCALE GENOMIC DNA]</scope>
    <source>
        <strain evidence="5 6">MS-3</strain>
    </source>
</reference>
<dbReference type="Proteomes" id="UP000030063">
    <property type="component" value="Unassembled WGS sequence"/>
</dbReference>
<evidence type="ECO:0000256" key="2">
    <source>
        <dbReference type="ARBA" id="ARBA00022797"/>
    </source>
</evidence>
<comment type="similarity">
    <text evidence="1">Belongs to the bacterial ring-hydroxylating dioxygenase beta subunit family.</text>
</comment>
<dbReference type="InterPro" id="IPR032710">
    <property type="entry name" value="NTF2-like_dom_sf"/>
</dbReference>
<dbReference type="GO" id="GO:0051213">
    <property type="term" value="F:dioxygenase activity"/>
    <property type="evidence" value="ECO:0007669"/>
    <property type="project" value="UniProtKB-KW"/>
</dbReference>
<dbReference type="PANTHER" id="PTHR41534:SF1">
    <property type="entry name" value="BLR3401 PROTEIN"/>
    <property type="match status" value="1"/>
</dbReference>
<dbReference type="Gene3D" id="3.10.450.50">
    <property type="match status" value="1"/>
</dbReference>
<dbReference type="AlphaFoldDB" id="A0A0A1YDG6"/>
<keyword evidence="2" id="KW-0058">Aromatic hydrocarbons catabolism</keyword>
<dbReference type="InterPro" id="IPR000391">
    <property type="entry name" value="Rng_hydr_dOase-bsu"/>
</dbReference>
<evidence type="ECO:0000256" key="1">
    <source>
        <dbReference type="ARBA" id="ARBA00009570"/>
    </source>
</evidence>
<dbReference type="CDD" id="cd00667">
    <property type="entry name" value="ring_hydroxylating_dioxygenases_beta"/>
    <property type="match status" value="1"/>
</dbReference>
<dbReference type="SUPFAM" id="SSF54427">
    <property type="entry name" value="NTF2-like"/>
    <property type="match status" value="1"/>
</dbReference>
<keyword evidence="6" id="KW-1185">Reference proteome</keyword>
<dbReference type="Pfam" id="PF00866">
    <property type="entry name" value="Ring_hydroxyl_B"/>
    <property type="match status" value="1"/>
</dbReference>
<gene>
    <name evidence="5" type="ORF">TMS3_0124725</name>
</gene>
<dbReference type="GO" id="GO:0019380">
    <property type="term" value="P:3-phenylpropionate catabolic process"/>
    <property type="evidence" value="ECO:0007669"/>
    <property type="project" value="TreeGrafter"/>
</dbReference>
<accession>A0A0A1YDG6</accession>
<organism evidence="5 6">
    <name type="scientific">Pseudomonas taeanensis MS-3</name>
    <dbReference type="NCBI Taxonomy" id="1395571"/>
    <lineage>
        <taxon>Bacteria</taxon>
        <taxon>Pseudomonadati</taxon>
        <taxon>Pseudomonadota</taxon>
        <taxon>Gammaproteobacteria</taxon>
        <taxon>Pseudomonadales</taxon>
        <taxon>Pseudomonadaceae</taxon>
        <taxon>Pseudomonas</taxon>
    </lineage>
</organism>
<evidence type="ECO:0008006" key="7">
    <source>
        <dbReference type="Google" id="ProtNLM"/>
    </source>
</evidence>
<protein>
    <recommendedName>
        <fullName evidence="7">Benzene 1,2-dioxygenase</fullName>
    </recommendedName>
</protein>
<dbReference type="eggNOG" id="COG5517">
    <property type="taxonomic scope" value="Bacteria"/>
</dbReference>
<sequence>MTIALETQVRVQNFIYAELRYLDDRDWDNWLSLFDEGVEFWVPAWDSEYETTTDPQSEMSLIFYSSRSGLEDRVFRIRTGLSAASTPLPRTCHIVSNIQITEASEGYGVTANWVSYAFRNGETTTFYGSYNYRILEDGSGFRIGAKKIIVMNDLIPTVLDIYNI</sequence>
<evidence type="ECO:0000313" key="6">
    <source>
        <dbReference type="Proteomes" id="UP000030063"/>
    </source>
</evidence>
<evidence type="ECO:0000313" key="5">
    <source>
        <dbReference type="EMBL" id="KFX67385.1"/>
    </source>
</evidence>
<dbReference type="EMBL" id="AWSQ01000012">
    <property type="protein sequence ID" value="KFX67385.1"/>
    <property type="molecule type" value="Genomic_DNA"/>
</dbReference>
<evidence type="ECO:0000256" key="4">
    <source>
        <dbReference type="ARBA" id="ARBA00023002"/>
    </source>
</evidence>